<dbReference type="Pfam" id="PF02687">
    <property type="entry name" value="FtsX"/>
    <property type="match status" value="1"/>
</dbReference>
<evidence type="ECO:0000256" key="7">
    <source>
        <dbReference type="ARBA" id="ARBA00023136"/>
    </source>
</evidence>
<evidence type="ECO:0000256" key="5">
    <source>
        <dbReference type="ARBA" id="ARBA00022692"/>
    </source>
</evidence>
<dbReference type="InterPro" id="IPR011925">
    <property type="entry name" value="LolCE_TM"/>
</dbReference>
<evidence type="ECO:0000256" key="3">
    <source>
        <dbReference type="ARBA" id="ARBA00022448"/>
    </source>
</evidence>
<reference evidence="11 12" key="1">
    <citation type="submission" date="2019-10" db="EMBL/GenBank/DDBJ databases">
        <title>Vibrio sp. nov., isolated from Coralline algae surface.</title>
        <authorList>
            <person name="Geng Y."/>
            <person name="Zhang X."/>
        </authorList>
    </citation>
    <scope>NUCLEOTIDE SEQUENCE [LARGE SCALE GENOMIC DNA]</scope>
    <source>
        <strain evidence="11 12">SM1977</strain>
    </source>
</reference>
<dbReference type="EMBL" id="CP045699">
    <property type="protein sequence ID" value="QGA65115.1"/>
    <property type="molecule type" value="Genomic_DNA"/>
</dbReference>
<dbReference type="Pfam" id="PF12704">
    <property type="entry name" value="MacB_PCD"/>
    <property type="match status" value="1"/>
</dbReference>
<feature type="transmembrane region" description="Helical" evidence="8">
    <location>
        <begin position="277"/>
        <end position="301"/>
    </location>
</feature>
<evidence type="ECO:0000256" key="4">
    <source>
        <dbReference type="ARBA" id="ARBA00022475"/>
    </source>
</evidence>
<keyword evidence="4" id="KW-1003">Cell membrane</keyword>
<evidence type="ECO:0000313" key="11">
    <source>
        <dbReference type="EMBL" id="QGA65115.1"/>
    </source>
</evidence>
<keyword evidence="12" id="KW-1185">Reference proteome</keyword>
<keyword evidence="5 8" id="KW-0812">Transmembrane</keyword>
<keyword evidence="11" id="KW-0449">Lipoprotein</keyword>
<dbReference type="NCBIfam" id="TIGR02212">
    <property type="entry name" value="lolCE"/>
    <property type="match status" value="1"/>
</dbReference>
<proteinExistence type="inferred from homology"/>
<dbReference type="InterPro" id="IPR011926">
    <property type="entry name" value="LolE_gammaproteobact"/>
</dbReference>
<accession>A0A5Q0TGQ7</accession>
<feature type="domain" description="MacB-like periplasmic core" evidence="10">
    <location>
        <begin position="30"/>
        <end position="247"/>
    </location>
</feature>
<feature type="domain" description="ABC3 transporter permease C-terminal" evidence="9">
    <location>
        <begin position="280"/>
        <end position="413"/>
    </location>
</feature>
<dbReference type="GO" id="GO:0044874">
    <property type="term" value="P:lipoprotein localization to outer membrane"/>
    <property type="evidence" value="ECO:0007669"/>
    <property type="project" value="InterPro"/>
</dbReference>
<dbReference type="NCBIfam" id="TIGR02213">
    <property type="entry name" value="lolE_release"/>
    <property type="match status" value="1"/>
</dbReference>
<keyword evidence="7 8" id="KW-0472">Membrane</keyword>
<dbReference type="PANTHER" id="PTHR30489">
    <property type="entry name" value="LIPOPROTEIN-RELEASING SYSTEM TRANSMEMBRANE PROTEIN LOLE"/>
    <property type="match status" value="1"/>
</dbReference>
<dbReference type="AlphaFoldDB" id="A0A5Q0TGQ7"/>
<evidence type="ECO:0000259" key="10">
    <source>
        <dbReference type="Pfam" id="PF12704"/>
    </source>
</evidence>
<feature type="transmembrane region" description="Helical" evidence="8">
    <location>
        <begin position="381"/>
        <end position="403"/>
    </location>
</feature>
<comment type="similarity">
    <text evidence="2">Belongs to the ABC-4 integral membrane protein family. LolC/E subfamily.</text>
</comment>
<dbReference type="Proteomes" id="UP000348942">
    <property type="component" value="Chromosome 1"/>
</dbReference>
<dbReference type="InterPro" id="IPR025857">
    <property type="entry name" value="MacB_PCD"/>
</dbReference>
<gene>
    <name evidence="11" type="primary">lolE</name>
    <name evidence="11" type="ORF">GFB47_06600</name>
</gene>
<evidence type="ECO:0000256" key="6">
    <source>
        <dbReference type="ARBA" id="ARBA00022989"/>
    </source>
</evidence>
<dbReference type="PANTHER" id="PTHR30489:SF0">
    <property type="entry name" value="LIPOPROTEIN-RELEASING SYSTEM TRANSMEMBRANE PROTEIN LOLE"/>
    <property type="match status" value="1"/>
</dbReference>
<dbReference type="GO" id="GO:0098797">
    <property type="term" value="C:plasma membrane protein complex"/>
    <property type="evidence" value="ECO:0007669"/>
    <property type="project" value="TreeGrafter"/>
</dbReference>
<evidence type="ECO:0000256" key="1">
    <source>
        <dbReference type="ARBA" id="ARBA00004651"/>
    </source>
</evidence>
<evidence type="ECO:0000313" key="12">
    <source>
        <dbReference type="Proteomes" id="UP000348942"/>
    </source>
</evidence>
<sequence>MTMLLSLFIGRKFSRAKERNKLVSFISLSSTLGIAVGVAVIIIGLSAMNGFERELENRVLSVIPQAEIEGVRGPIEDWQQVVNIATKNKQVKAAAPYVRFTALVERGSKLKAVEVRAVDADYERAVSQLSRYVEGNAWQNFRPDQKQIILGKGVADQLKVKVGDSVSVLIPPTHVQQRGGSVAQLSTPKRVRLTVAGLLNLGGQIDHGLVMVPLQDGQQYMKIGDGVTGVSLKVDDVFNADTIVRQVGSQLPVYAYLKSWKEKYGFLHHDILMVRSIMYLVMVLVIGVASFNIVSTLMMAVKDRASDIAILRTMGASDGLIKRIFIWYGVLSGVLGSIVGSVFGVLVALNLTPLIKGLESLLGHQFLSGDIYFIDFLPSQVVWSDVMLVSGTAITLSLLATWYPASRASNLNPATVLSAK</sequence>
<dbReference type="GO" id="GO:0042953">
    <property type="term" value="P:lipoprotein transport"/>
    <property type="evidence" value="ECO:0007669"/>
    <property type="project" value="InterPro"/>
</dbReference>
<name>A0A5Q0TGQ7_9VIBR</name>
<protein>
    <submittedName>
        <fullName evidence="11">Lipoprotein-releasing ABC transporter permease subunit LolE</fullName>
    </submittedName>
</protein>
<organism evidence="11 12">
    <name type="scientific">Vibrio algicola</name>
    <dbReference type="NCBI Taxonomy" id="2662262"/>
    <lineage>
        <taxon>Bacteria</taxon>
        <taxon>Pseudomonadati</taxon>
        <taxon>Pseudomonadota</taxon>
        <taxon>Gammaproteobacteria</taxon>
        <taxon>Vibrionales</taxon>
        <taxon>Vibrionaceae</taxon>
        <taxon>Vibrio</taxon>
    </lineage>
</organism>
<dbReference type="InterPro" id="IPR003838">
    <property type="entry name" value="ABC3_permease_C"/>
</dbReference>
<feature type="transmembrane region" description="Helical" evidence="8">
    <location>
        <begin position="21"/>
        <end position="48"/>
    </location>
</feature>
<comment type="subcellular location">
    <subcellularLocation>
        <location evidence="1">Cell membrane</location>
        <topology evidence="1">Multi-pass membrane protein</topology>
    </subcellularLocation>
</comment>
<keyword evidence="6 8" id="KW-1133">Transmembrane helix</keyword>
<keyword evidence="3" id="KW-0813">Transport</keyword>
<evidence type="ECO:0000256" key="2">
    <source>
        <dbReference type="ARBA" id="ARBA00005236"/>
    </source>
</evidence>
<feature type="transmembrane region" description="Helical" evidence="8">
    <location>
        <begin position="324"/>
        <end position="349"/>
    </location>
</feature>
<dbReference type="InterPro" id="IPR051447">
    <property type="entry name" value="Lipoprotein-release_system"/>
</dbReference>
<dbReference type="NCBIfam" id="NF008357">
    <property type="entry name" value="PRK11146.1"/>
    <property type="match status" value="1"/>
</dbReference>
<evidence type="ECO:0000256" key="8">
    <source>
        <dbReference type="SAM" id="Phobius"/>
    </source>
</evidence>
<evidence type="ECO:0000259" key="9">
    <source>
        <dbReference type="Pfam" id="PF02687"/>
    </source>
</evidence>